<dbReference type="CDD" id="cd12148">
    <property type="entry name" value="fungal_TF_MHR"/>
    <property type="match status" value="1"/>
</dbReference>
<evidence type="ECO:0000313" key="8">
    <source>
        <dbReference type="Proteomes" id="UP000053095"/>
    </source>
</evidence>
<evidence type="ECO:0000256" key="2">
    <source>
        <dbReference type="ARBA" id="ARBA00023125"/>
    </source>
</evidence>
<keyword evidence="4" id="KW-0539">Nucleus</keyword>
<evidence type="ECO:0000313" key="7">
    <source>
        <dbReference type="EMBL" id="GAM35706.1"/>
    </source>
</evidence>
<organism evidence="7 8">
    <name type="scientific">Talaromyces pinophilus</name>
    <name type="common">Penicillium pinophilum</name>
    <dbReference type="NCBI Taxonomy" id="128442"/>
    <lineage>
        <taxon>Eukaryota</taxon>
        <taxon>Fungi</taxon>
        <taxon>Dikarya</taxon>
        <taxon>Ascomycota</taxon>
        <taxon>Pezizomycotina</taxon>
        <taxon>Eurotiomycetes</taxon>
        <taxon>Eurotiomycetidae</taxon>
        <taxon>Eurotiales</taxon>
        <taxon>Trichocomaceae</taxon>
        <taxon>Talaromyces</taxon>
        <taxon>Talaromyces sect. Talaromyces</taxon>
    </lineage>
</organism>
<dbReference type="CDD" id="cd00067">
    <property type="entry name" value="GAL4"/>
    <property type="match status" value="1"/>
</dbReference>
<evidence type="ECO:0000256" key="4">
    <source>
        <dbReference type="ARBA" id="ARBA00023242"/>
    </source>
</evidence>
<accession>A0A6V8H4K9</accession>
<evidence type="ECO:0000256" key="5">
    <source>
        <dbReference type="SAM" id="MobiDB-lite"/>
    </source>
</evidence>
<dbReference type="AlphaFoldDB" id="A0A6V8H4K9"/>
<keyword evidence="8" id="KW-1185">Reference proteome</keyword>
<dbReference type="SMART" id="SM00066">
    <property type="entry name" value="GAL4"/>
    <property type="match status" value="1"/>
</dbReference>
<feature type="compositionally biased region" description="Basic and acidic residues" evidence="5">
    <location>
        <begin position="70"/>
        <end position="84"/>
    </location>
</feature>
<sequence>MDEDQDKIQSEGKRRKIRKGTRSCWECKKRKMRCVFADVGSPPAVVAEQLVCIGCQRRGTKCISQEFEQVESKDKPEKPTLDRKGGHRTNRHDRVAKVEALLDQLITTVRHDRAPVIVEEASETSEPSTTLNHGIPTPASIDSGSSRSLSLHKPSNNHGPVENGSKYEQLSHALHTALPSQEVIKMICNTCGRTATLFHEMLSIPYSSLEKSGLAPPESLLDIPTASSHPVLIAKYMLSMAIFLQHLHPDSLRAANDKLMSKSSPRTLAKRLAETAINHVTTNDEFNGCSIEGLECVMMESSYQANSGNLRRSWIANRRAMTVAQLMNLHRGDSRAQYKVLDSTKTKAYPQYMWFRIGSLDRRMATGAAFENDISTGRLERMHCILASRILERNESSPGSDDSFILTQNLDTELQKAARSLPSKWWLMPNLDRVADDPRTLFWDMGRLFNQLYHYNLLIQLHLPYMLRAAPEWRHEYSRMTCANAAREVLSRFIMFRSFNRNDFCCRMVDFFALMAAITLLLAHLGSHRVPQASSPLAHQYPSDRAMIEQAQMNMEKISRVNGDVLSAQSTNLLSKLLSIESEIIDGTTSAESLSVQVPETEELLQPEEANNGVVRMEIPYFGTIRIARSGVLSRELRAPVIDMLDSKRSPEATVHASSYNDLAENGGFGPMAEASYNSVDSLPAQPSQYPSIVPDDLLHQGQGPGLTAGMDDWAFQGVDMALFDSLMKGVDDYEFE</sequence>
<dbReference type="Gene3D" id="4.10.240.10">
    <property type="entry name" value="Zn(2)-C6 fungal-type DNA-binding domain"/>
    <property type="match status" value="1"/>
</dbReference>
<dbReference type="InterPro" id="IPR036864">
    <property type="entry name" value="Zn2-C6_fun-type_DNA-bd_sf"/>
</dbReference>
<keyword evidence="2" id="KW-0238">DNA-binding</keyword>
<feature type="domain" description="Zn(2)-C6 fungal-type" evidence="6">
    <location>
        <begin position="18"/>
        <end position="73"/>
    </location>
</feature>
<comment type="caution">
    <text evidence="7">The sequence shown here is derived from an EMBL/GenBank/DDBJ whole genome shotgun (WGS) entry which is preliminary data.</text>
</comment>
<reference evidence="8" key="1">
    <citation type="journal article" date="2015" name="Genome Announc.">
        <title>Draft genome sequence of Talaromyces cellulolyticus strain Y-94, a source of lignocellulosic biomass-degrading enzymes.</title>
        <authorList>
            <person name="Fujii T."/>
            <person name="Koike H."/>
            <person name="Sawayama S."/>
            <person name="Yano S."/>
            <person name="Inoue H."/>
        </authorList>
    </citation>
    <scope>NUCLEOTIDE SEQUENCE [LARGE SCALE GENOMIC DNA]</scope>
    <source>
        <strain evidence="8">Y-94</strain>
    </source>
</reference>
<feature type="region of interest" description="Disordered" evidence="5">
    <location>
        <begin position="119"/>
        <end position="164"/>
    </location>
</feature>
<dbReference type="GO" id="GO:0000981">
    <property type="term" value="F:DNA-binding transcription factor activity, RNA polymerase II-specific"/>
    <property type="evidence" value="ECO:0007669"/>
    <property type="project" value="InterPro"/>
</dbReference>
<gene>
    <name evidence="7" type="ORF">TCE0_017f04239</name>
</gene>
<evidence type="ECO:0000256" key="1">
    <source>
        <dbReference type="ARBA" id="ARBA00023015"/>
    </source>
</evidence>
<dbReference type="EMBL" id="DF933813">
    <property type="protein sequence ID" value="GAM35706.1"/>
    <property type="molecule type" value="Genomic_DNA"/>
</dbReference>
<dbReference type="GO" id="GO:0003677">
    <property type="term" value="F:DNA binding"/>
    <property type="evidence" value="ECO:0007669"/>
    <property type="project" value="UniProtKB-KW"/>
</dbReference>
<keyword evidence="1" id="KW-0805">Transcription regulation</keyword>
<dbReference type="GO" id="GO:0008270">
    <property type="term" value="F:zinc ion binding"/>
    <property type="evidence" value="ECO:0007669"/>
    <property type="project" value="InterPro"/>
</dbReference>
<dbReference type="PANTHER" id="PTHR47840:SF1">
    <property type="entry name" value="ZN(II)2CYS6 TRANSCRIPTION FACTOR (EUROFUNG)"/>
    <property type="match status" value="1"/>
</dbReference>
<keyword evidence="3" id="KW-0804">Transcription</keyword>
<dbReference type="Pfam" id="PF00172">
    <property type="entry name" value="Zn_clus"/>
    <property type="match status" value="1"/>
</dbReference>
<dbReference type="Proteomes" id="UP000053095">
    <property type="component" value="Unassembled WGS sequence"/>
</dbReference>
<proteinExistence type="predicted"/>
<dbReference type="PANTHER" id="PTHR47840">
    <property type="entry name" value="ZN(II)2CYS6 TRANSCRIPTION FACTOR (EUROFUNG)-RELATED"/>
    <property type="match status" value="1"/>
</dbReference>
<dbReference type="SUPFAM" id="SSF57701">
    <property type="entry name" value="Zn2/Cys6 DNA-binding domain"/>
    <property type="match status" value="1"/>
</dbReference>
<evidence type="ECO:0000256" key="3">
    <source>
        <dbReference type="ARBA" id="ARBA00023163"/>
    </source>
</evidence>
<feature type="region of interest" description="Disordered" evidence="5">
    <location>
        <begin position="67"/>
        <end position="92"/>
    </location>
</feature>
<protein>
    <recommendedName>
        <fullName evidence="6">Zn(2)-C6 fungal-type domain-containing protein</fullName>
    </recommendedName>
</protein>
<evidence type="ECO:0000259" key="6">
    <source>
        <dbReference type="SMART" id="SM00066"/>
    </source>
</evidence>
<dbReference type="InterPro" id="IPR001138">
    <property type="entry name" value="Zn2Cys6_DnaBD"/>
</dbReference>
<name>A0A6V8H4K9_TALPI</name>
<feature type="compositionally biased region" description="Low complexity" evidence="5">
    <location>
        <begin position="140"/>
        <end position="154"/>
    </location>
</feature>